<dbReference type="InterPro" id="IPR006015">
    <property type="entry name" value="Universal_stress_UspA"/>
</dbReference>
<organism evidence="3 4">
    <name type="scientific">Haloarcula rubripromontorii</name>
    <dbReference type="NCBI Taxonomy" id="1705562"/>
    <lineage>
        <taxon>Archaea</taxon>
        <taxon>Methanobacteriati</taxon>
        <taxon>Methanobacteriota</taxon>
        <taxon>Stenosarchaea group</taxon>
        <taxon>Halobacteria</taxon>
        <taxon>Halobacteriales</taxon>
        <taxon>Haloarculaceae</taxon>
        <taxon>Haloarcula</taxon>
    </lineage>
</organism>
<dbReference type="Pfam" id="PF00582">
    <property type="entry name" value="Usp"/>
    <property type="match status" value="1"/>
</dbReference>
<dbReference type="InterPro" id="IPR014729">
    <property type="entry name" value="Rossmann-like_a/b/a_fold"/>
</dbReference>
<dbReference type="PANTHER" id="PTHR46268">
    <property type="entry name" value="STRESS RESPONSE PROTEIN NHAX"/>
    <property type="match status" value="1"/>
</dbReference>
<proteinExistence type="inferred from homology"/>
<evidence type="ECO:0000259" key="2">
    <source>
        <dbReference type="Pfam" id="PF00582"/>
    </source>
</evidence>
<feature type="domain" description="UspA" evidence="2">
    <location>
        <begin position="1"/>
        <end position="138"/>
    </location>
</feature>
<evidence type="ECO:0000313" key="3">
    <source>
        <dbReference type="EMBL" id="KOX91364.1"/>
    </source>
</evidence>
<dbReference type="AlphaFoldDB" id="A0A0N0U8L7"/>
<comment type="similarity">
    <text evidence="1">Belongs to the universal stress protein A family.</text>
</comment>
<dbReference type="InterPro" id="IPR006016">
    <property type="entry name" value="UspA"/>
</dbReference>
<evidence type="ECO:0000256" key="1">
    <source>
        <dbReference type="ARBA" id="ARBA00008791"/>
    </source>
</evidence>
<keyword evidence="4" id="KW-1185">Reference proteome</keyword>
<sequence length="144" mass="15658">MYSDILVPTDGSASMKQVLEHTLDIADGRDVTVHALYVIDDRAFLSMADEMQDEVLENMRAEGEAATSAVRETLEQDGIEVSTAIQRGKPADRIVSYVSDADIDLITMGTQADEYEKNMLGSTAQKVVTKSSVPVLTVDVSESE</sequence>
<dbReference type="PANTHER" id="PTHR46268:SF6">
    <property type="entry name" value="UNIVERSAL STRESS PROTEIN UP12"/>
    <property type="match status" value="1"/>
</dbReference>
<dbReference type="EMBL" id="LIUF01000012">
    <property type="protein sequence ID" value="KOX91364.1"/>
    <property type="molecule type" value="Genomic_DNA"/>
</dbReference>
<accession>A0A0N0U8L7</accession>
<dbReference type="PRINTS" id="PR01438">
    <property type="entry name" value="UNVRSLSTRESS"/>
</dbReference>
<dbReference type="SUPFAM" id="SSF52402">
    <property type="entry name" value="Adenine nucleotide alpha hydrolases-like"/>
    <property type="match status" value="1"/>
</dbReference>
<dbReference type="PATRIC" id="fig|1705562.3.peg.3862"/>
<comment type="caution">
    <text evidence="3">The sequence shown here is derived from an EMBL/GenBank/DDBJ whole genome shotgun (WGS) entry which is preliminary data.</text>
</comment>
<name>A0A0N0U8L7_9EURY</name>
<dbReference type="Proteomes" id="UP000037729">
    <property type="component" value="Unassembled WGS sequence"/>
</dbReference>
<dbReference type="Gene3D" id="3.40.50.620">
    <property type="entry name" value="HUPs"/>
    <property type="match status" value="1"/>
</dbReference>
<dbReference type="STRING" id="1705562.AMS69_18930"/>
<protein>
    <submittedName>
        <fullName evidence="3">Universal stress protein UspA</fullName>
    </submittedName>
</protein>
<dbReference type="RefSeq" id="WP_053969587.1">
    <property type="nucleotide sequence ID" value="NZ_LIUF01000012.1"/>
</dbReference>
<reference evidence="3 4" key="1">
    <citation type="submission" date="2015-08" db="EMBL/GenBank/DDBJ databases">
        <title>Genomes of Isolates from Cabo Rojo, PR.</title>
        <authorList>
            <person name="Sanchez-Nieves R.L."/>
            <person name="Montalvo-Rodriguez R."/>
        </authorList>
    </citation>
    <scope>NUCLEOTIDE SEQUENCE [LARGE SCALE GENOMIC DNA]</scope>
    <source>
        <strain evidence="3 4">SL3</strain>
    </source>
</reference>
<dbReference type="OrthoDB" id="105697at2157"/>
<gene>
    <name evidence="3" type="ORF">AMS69_18930</name>
</gene>
<dbReference type="CDD" id="cd00293">
    <property type="entry name" value="USP-like"/>
    <property type="match status" value="1"/>
</dbReference>
<evidence type="ECO:0000313" key="4">
    <source>
        <dbReference type="Proteomes" id="UP000037729"/>
    </source>
</evidence>